<proteinExistence type="predicted"/>
<feature type="compositionally biased region" description="Polar residues" evidence="1">
    <location>
        <begin position="79"/>
        <end position="95"/>
    </location>
</feature>
<feature type="compositionally biased region" description="Basic residues" evidence="1">
    <location>
        <begin position="263"/>
        <end position="276"/>
    </location>
</feature>
<evidence type="ECO:0000313" key="2">
    <source>
        <dbReference type="EMBL" id="PIN08083.1"/>
    </source>
</evidence>
<feature type="region of interest" description="Disordered" evidence="1">
    <location>
        <begin position="71"/>
        <end position="291"/>
    </location>
</feature>
<reference evidence="3" key="1">
    <citation type="journal article" date="2018" name="Gigascience">
        <title>Genome assembly of the Pink Ipe (Handroanthus impetiginosus, Bignoniaceae), a highly valued, ecologically keystone Neotropical timber forest tree.</title>
        <authorList>
            <person name="Silva-Junior O.B."/>
            <person name="Grattapaglia D."/>
            <person name="Novaes E."/>
            <person name="Collevatti R.G."/>
        </authorList>
    </citation>
    <scope>NUCLEOTIDE SEQUENCE [LARGE SCALE GENOMIC DNA]</scope>
    <source>
        <strain evidence="3">cv. UFG-1</strain>
    </source>
</reference>
<dbReference type="PANTHER" id="PTHR36380:SF1">
    <property type="entry name" value="OS01G0755100 PROTEIN"/>
    <property type="match status" value="1"/>
</dbReference>
<dbReference type="PANTHER" id="PTHR36380">
    <property type="entry name" value="BNAA03G58330D PROTEIN"/>
    <property type="match status" value="1"/>
</dbReference>
<protein>
    <submittedName>
        <fullName evidence="2">Uncharacterized protein</fullName>
    </submittedName>
</protein>
<accession>A0A2G9GS18</accession>
<dbReference type="InterPro" id="IPR038777">
    <property type="entry name" value="At4g18490-like"/>
</dbReference>
<dbReference type="OrthoDB" id="909116at2759"/>
<feature type="compositionally biased region" description="Polar residues" evidence="1">
    <location>
        <begin position="466"/>
        <end position="483"/>
    </location>
</feature>
<sequence>MDFNLDGDFGKISSFDMDMSDLDISPPLQKDAQSKEKSKETSSGTGKDKEKTDRFAFAFDFDELEDFSFESSLTKEGSKAQSGKNNKESSQNETGCQDKEDPMRVNLIRSTSTLDNGSRKPSLPGTLNTFDMDCLLGGSVDVEPSRKSSPSKLGMDDTAKHSVAIDEVASDKSKSRQERIASRELPKFSPSEKLVSPELIDREAFTGNDARQDLPSDSHPNNEPSGGNSSEAQHEVDFVNMIATGSNGEKDDNVASTTGSTCKYKHRTSGNSHHPKTVAMSEKKNGEESQVGVDDHVIDKIERTEVGQVNPLVETSCTTNAVSGMPRDTPSGRENLKPTSDILKFPSVSQPADHSGKETEKGSEPPLTCSKYFIQPEKPECGVQKASMPTTSSALSSKKMGFTLPTLVEGRRVANSADGLQNGKKLNDASTTQNNDMVKEKSALRQRETSMKDLDTLSMGINKQAAQNRGNPTTLASIPTMKSTPAEERKFSSIEGDKKAPALHGLKLSGLNLDSAKPPIQKDINSAGKVCQNRVSLRKEPHSLAPDMQKQTPSTLSIKRKTFEEDAADVIALHPSKRLSRSPTASRNSAETTENVLGEKVPNYNKREDDHVKSAIDNSHVSTFHIPNEVKVKSLEISVLIENDGNIKRAEAYNKELDHLCSMLRKKQDEAKELLVQAVVNSNKLLMLNSPHLEEKIRATQKFFARLTLNSVHG</sequence>
<feature type="compositionally biased region" description="Polar residues" evidence="1">
    <location>
        <begin position="218"/>
        <end position="231"/>
    </location>
</feature>
<feature type="compositionally biased region" description="Basic and acidic residues" evidence="1">
    <location>
        <begin position="199"/>
        <end position="216"/>
    </location>
</feature>
<feature type="compositionally biased region" description="Basic and acidic residues" evidence="1">
    <location>
        <begin position="281"/>
        <end position="291"/>
    </location>
</feature>
<name>A0A2G9GS18_9LAMI</name>
<dbReference type="Proteomes" id="UP000231279">
    <property type="component" value="Unassembled WGS sequence"/>
</dbReference>
<feature type="compositionally biased region" description="Basic and acidic residues" evidence="1">
    <location>
        <begin position="154"/>
        <end position="186"/>
    </location>
</feature>
<keyword evidence="3" id="KW-1185">Reference proteome</keyword>
<feature type="region of interest" description="Disordered" evidence="1">
    <location>
        <begin position="319"/>
        <end position="367"/>
    </location>
</feature>
<evidence type="ECO:0000256" key="1">
    <source>
        <dbReference type="SAM" id="MobiDB-lite"/>
    </source>
</evidence>
<feature type="compositionally biased region" description="Basic and acidic residues" evidence="1">
    <location>
        <begin position="354"/>
        <end position="363"/>
    </location>
</feature>
<comment type="caution">
    <text evidence="2">The sequence shown here is derived from an EMBL/GenBank/DDBJ whole genome shotgun (WGS) entry which is preliminary data.</text>
</comment>
<dbReference type="AlphaFoldDB" id="A0A2G9GS18"/>
<feature type="compositionally biased region" description="Basic and acidic residues" evidence="1">
    <location>
        <begin position="32"/>
        <end position="50"/>
    </location>
</feature>
<feature type="region of interest" description="Disordered" evidence="1">
    <location>
        <begin position="16"/>
        <end position="50"/>
    </location>
</feature>
<feature type="region of interest" description="Disordered" evidence="1">
    <location>
        <begin position="466"/>
        <end position="485"/>
    </location>
</feature>
<gene>
    <name evidence="2" type="ORF">CDL12_19342</name>
</gene>
<dbReference type="EMBL" id="NKXS01003918">
    <property type="protein sequence ID" value="PIN08083.1"/>
    <property type="molecule type" value="Genomic_DNA"/>
</dbReference>
<evidence type="ECO:0000313" key="3">
    <source>
        <dbReference type="Proteomes" id="UP000231279"/>
    </source>
</evidence>
<organism evidence="2 3">
    <name type="scientific">Handroanthus impetiginosus</name>
    <dbReference type="NCBI Taxonomy" id="429701"/>
    <lineage>
        <taxon>Eukaryota</taxon>
        <taxon>Viridiplantae</taxon>
        <taxon>Streptophyta</taxon>
        <taxon>Embryophyta</taxon>
        <taxon>Tracheophyta</taxon>
        <taxon>Spermatophyta</taxon>
        <taxon>Magnoliopsida</taxon>
        <taxon>eudicotyledons</taxon>
        <taxon>Gunneridae</taxon>
        <taxon>Pentapetalae</taxon>
        <taxon>asterids</taxon>
        <taxon>lamiids</taxon>
        <taxon>Lamiales</taxon>
        <taxon>Bignoniaceae</taxon>
        <taxon>Crescentiina</taxon>
        <taxon>Tabebuia alliance</taxon>
        <taxon>Handroanthus</taxon>
    </lineage>
</organism>